<dbReference type="OrthoDB" id="8947657at2759"/>
<dbReference type="InterPro" id="IPR013783">
    <property type="entry name" value="Ig-like_fold"/>
</dbReference>
<dbReference type="Proteomes" id="UP000515145">
    <property type="component" value="Chromosome 10"/>
</dbReference>
<keyword evidence="6" id="KW-1015">Disulfide bond</keyword>
<protein>
    <submittedName>
        <fullName evidence="12">Uncharacterized protein LOC114442348</fullName>
    </submittedName>
</protein>
<evidence type="ECO:0000256" key="1">
    <source>
        <dbReference type="ARBA" id="ARBA00004236"/>
    </source>
</evidence>
<comment type="subcellular location">
    <subcellularLocation>
        <location evidence="1">Cell membrane</location>
    </subcellularLocation>
</comment>
<evidence type="ECO:0000256" key="4">
    <source>
        <dbReference type="ARBA" id="ARBA00022859"/>
    </source>
</evidence>
<dbReference type="InterPro" id="IPR007110">
    <property type="entry name" value="Ig-like_dom"/>
</dbReference>
<dbReference type="PANTHER" id="PTHR19433:SF133">
    <property type="entry name" value="IMMUNE-TYPE RECEPTOR 5 PRECURSOR-RELATED"/>
    <property type="match status" value="1"/>
</dbReference>
<evidence type="ECO:0000256" key="9">
    <source>
        <dbReference type="SAM" id="SignalP"/>
    </source>
</evidence>
<evidence type="ECO:0000259" key="10">
    <source>
        <dbReference type="PROSITE" id="PS50835"/>
    </source>
</evidence>
<evidence type="ECO:0000256" key="2">
    <source>
        <dbReference type="ARBA" id="ARBA00022475"/>
    </source>
</evidence>
<dbReference type="AlphaFoldDB" id="A0A6P7J4W7"/>
<name>A0A6P7J4W7_9TELE</name>
<feature type="transmembrane region" description="Helical" evidence="8">
    <location>
        <begin position="249"/>
        <end position="270"/>
    </location>
</feature>
<keyword evidence="3 9" id="KW-0732">Signal</keyword>
<dbReference type="GO" id="GO:0005886">
    <property type="term" value="C:plasma membrane"/>
    <property type="evidence" value="ECO:0007669"/>
    <property type="project" value="UniProtKB-SubCell"/>
</dbReference>
<dbReference type="GO" id="GO:0009617">
    <property type="term" value="P:response to bacterium"/>
    <property type="evidence" value="ECO:0007669"/>
    <property type="project" value="TreeGrafter"/>
</dbReference>
<keyword evidence="8" id="KW-1133">Transmembrane helix</keyword>
<evidence type="ECO:0000256" key="3">
    <source>
        <dbReference type="ARBA" id="ARBA00022729"/>
    </source>
</evidence>
<dbReference type="InParanoid" id="A0A6P7J4W7"/>
<feature type="signal peptide" evidence="9">
    <location>
        <begin position="1"/>
        <end position="16"/>
    </location>
</feature>
<sequence length="332" mass="37309">MIMLWIKLLFLHQGYSLVPVKTVQLGEPAVLTCMLFNEELSTREVHWYKQSPGDTLKLIVTLWKSTHPDYAPEYSKSIVDVQFNNSFSNLTILRVSQEDEGMYHCAVTEWIKTNWRATYLVVKDNNPRTSNYTVVQHPAASGPGLSDTLQCSVLSDSQSKSCLGDLSMFWFRSHKSHADIIFTDGHRQDECEERSDSQKRCVYRFSKNISSSDSGTYYCALATCGEILFGRGTRLDVQESSSLKAEVGTILQCAILVICLVVIAVLLCALKKKKCDCCKAEDLHAGGLKLKLKDDGTWIYSVVLFNMIKPENGAVTAERERIYTAVKAFGLE</sequence>
<keyword evidence="8" id="KW-0812">Transmembrane</keyword>
<dbReference type="PROSITE" id="PS50835">
    <property type="entry name" value="IG_LIKE"/>
    <property type="match status" value="2"/>
</dbReference>
<dbReference type="RefSeq" id="XP_028271610.1">
    <property type="nucleotide sequence ID" value="XM_028415809.1"/>
</dbReference>
<keyword evidence="2" id="KW-1003">Cell membrane</keyword>
<dbReference type="SMART" id="SM00406">
    <property type="entry name" value="IGv"/>
    <property type="match status" value="2"/>
</dbReference>
<evidence type="ECO:0000313" key="12">
    <source>
        <dbReference type="RefSeq" id="XP_028271610.1"/>
    </source>
</evidence>
<dbReference type="InterPro" id="IPR052051">
    <property type="entry name" value="TCR_complex_component"/>
</dbReference>
<dbReference type="InterPro" id="IPR013106">
    <property type="entry name" value="Ig_V-set"/>
</dbReference>
<evidence type="ECO:0000256" key="8">
    <source>
        <dbReference type="SAM" id="Phobius"/>
    </source>
</evidence>
<dbReference type="GeneID" id="114442348"/>
<keyword evidence="11" id="KW-1185">Reference proteome</keyword>
<keyword evidence="5 8" id="KW-0472">Membrane</keyword>
<reference evidence="12" key="1">
    <citation type="submission" date="2025-08" db="UniProtKB">
        <authorList>
            <consortium name="RefSeq"/>
        </authorList>
    </citation>
    <scope>IDENTIFICATION</scope>
</reference>
<dbReference type="SUPFAM" id="SSF48726">
    <property type="entry name" value="Immunoglobulin"/>
    <property type="match status" value="2"/>
</dbReference>
<dbReference type="InterPro" id="IPR003599">
    <property type="entry name" value="Ig_sub"/>
</dbReference>
<evidence type="ECO:0000256" key="5">
    <source>
        <dbReference type="ARBA" id="ARBA00023136"/>
    </source>
</evidence>
<feature type="domain" description="Ig-like" evidence="10">
    <location>
        <begin position="127"/>
        <end position="219"/>
    </location>
</feature>
<dbReference type="GO" id="GO:0002376">
    <property type="term" value="P:immune system process"/>
    <property type="evidence" value="ECO:0007669"/>
    <property type="project" value="UniProtKB-KW"/>
</dbReference>
<evidence type="ECO:0000313" key="11">
    <source>
        <dbReference type="Proteomes" id="UP000515145"/>
    </source>
</evidence>
<dbReference type="Gene3D" id="2.60.40.10">
    <property type="entry name" value="Immunoglobulins"/>
    <property type="match status" value="2"/>
</dbReference>
<organism evidence="11 12">
    <name type="scientific">Parambassis ranga</name>
    <name type="common">Indian glassy fish</name>
    <dbReference type="NCBI Taxonomy" id="210632"/>
    <lineage>
        <taxon>Eukaryota</taxon>
        <taxon>Metazoa</taxon>
        <taxon>Chordata</taxon>
        <taxon>Craniata</taxon>
        <taxon>Vertebrata</taxon>
        <taxon>Euteleostomi</taxon>
        <taxon>Actinopterygii</taxon>
        <taxon>Neopterygii</taxon>
        <taxon>Teleostei</taxon>
        <taxon>Neoteleostei</taxon>
        <taxon>Acanthomorphata</taxon>
        <taxon>Ovalentaria</taxon>
        <taxon>Ambassidae</taxon>
        <taxon>Parambassis</taxon>
    </lineage>
</organism>
<dbReference type="Pfam" id="PF07686">
    <property type="entry name" value="V-set"/>
    <property type="match status" value="1"/>
</dbReference>
<feature type="chain" id="PRO_5028267281" evidence="9">
    <location>
        <begin position="17"/>
        <end position="332"/>
    </location>
</feature>
<dbReference type="InterPro" id="IPR036179">
    <property type="entry name" value="Ig-like_dom_sf"/>
</dbReference>
<proteinExistence type="predicted"/>
<keyword evidence="4" id="KW-0391">Immunity</keyword>
<feature type="domain" description="Ig-like" evidence="10">
    <location>
        <begin position="26"/>
        <end position="108"/>
    </location>
</feature>
<gene>
    <name evidence="12" type="primary">LOC114442348</name>
</gene>
<dbReference type="PANTHER" id="PTHR19433">
    <property type="entry name" value="T-CELL RECEPTOR ALPHA CHAIN V REGION-RELATED"/>
    <property type="match status" value="1"/>
</dbReference>
<keyword evidence="7" id="KW-0325">Glycoprotein</keyword>
<evidence type="ECO:0000256" key="7">
    <source>
        <dbReference type="ARBA" id="ARBA00023180"/>
    </source>
</evidence>
<evidence type="ECO:0000256" key="6">
    <source>
        <dbReference type="ARBA" id="ARBA00023157"/>
    </source>
</evidence>
<accession>A0A6P7J4W7</accession>
<dbReference type="CDD" id="cd00099">
    <property type="entry name" value="IgV"/>
    <property type="match status" value="2"/>
</dbReference>
<dbReference type="SMART" id="SM00409">
    <property type="entry name" value="IG"/>
    <property type="match status" value="2"/>
</dbReference>